<feature type="transmembrane region" description="Helical" evidence="7">
    <location>
        <begin position="319"/>
        <end position="340"/>
    </location>
</feature>
<evidence type="ECO:0000256" key="3">
    <source>
        <dbReference type="ARBA" id="ARBA00022592"/>
    </source>
</evidence>
<keyword evidence="2 7" id="KW-0813">Transport</keyword>
<evidence type="ECO:0000256" key="4">
    <source>
        <dbReference type="ARBA" id="ARBA00022692"/>
    </source>
</evidence>
<feature type="transmembrane region" description="Helical" evidence="7">
    <location>
        <begin position="183"/>
        <end position="201"/>
    </location>
</feature>
<dbReference type="PANTHER" id="PTHR11101:SF80">
    <property type="entry name" value="PHOSPHATE TRANSPORTER"/>
    <property type="match status" value="1"/>
</dbReference>
<dbReference type="OrthoDB" id="260807at2759"/>
<dbReference type="EMBL" id="DF237175">
    <property type="protein sequence ID" value="GAQ85250.1"/>
    <property type="molecule type" value="Genomic_DNA"/>
</dbReference>
<feature type="region of interest" description="Disordered" evidence="8">
    <location>
        <begin position="415"/>
        <end position="434"/>
    </location>
</feature>
<feature type="transmembrane region" description="Helical" evidence="7">
    <location>
        <begin position="139"/>
        <end position="163"/>
    </location>
</feature>
<feature type="compositionally biased region" description="Basic and acidic residues" evidence="8">
    <location>
        <begin position="415"/>
        <end position="430"/>
    </location>
</feature>
<evidence type="ECO:0000256" key="5">
    <source>
        <dbReference type="ARBA" id="ARBA00022989"/>
    </source>
</evidence>
<dbReference type="OMA" id="MQAFCIA"/>
<accession>A0A1Y1I2U5</accession>
<feature type="transmembrane region" description="Helical" evidence="7">
    <location>
        <begin position="352"/>
        <end position="374"/>
    </location>
</feature>
<feature type="transmembrane region" description="Helical" evidence="7">
    <location>
        <begin position="564"/>
        <end position="581"/>
    </location>
</feature>
<dbReference type="Pfam" id="PF01384">
    <property type="entry name" value="PHO4"/>
    <property type="match status" value="1"/>
</dbReference>
<comment type="function">
    <text evidence="7">Sodium-phosphate symporter.</text>
</comment>
<feature type="transmembrane region" description="Helical" evidence="7">
    <location>
        <begin position="593"/>
        <end position="618"/>
    </location>
</feature>
<reference evidence="9 10" key="1">
    <citation type="journal article" date="2014" name="Nat. Commun.">
        <title>Klebsormidium flaccidum genome reveals primary factors for plant terrestrial adaptation.</title>
        <authorList>
            <person name="Hori K."/>
            <person name="Maruyama F."/>
            <person name="Fujisawa T."/>
            <person name="Togashi T."/>
            <person name="Yamamoto N."/>
            <person name="Seo M."/>
            <person name="Sato S."/>
            <person name="Yamada T."/>
            <person name="Mori H."/>
            <person name="Tajima N."/>
            <person name="Moriyama T."/>
            <person name="Ikeuchi M."/>
            <person name="Watanabe M."/>
            <person name="Wada H."/>
            <person name="Kobayashi K."/>
            <person name="Saito M."/>
            <person name="Masuda T."/>
            <person name="Sasaki-Sekimoto Y."/>
            <person name="Mashiguchi K."/>
            <person name="Awai K."/>
            <person name="Shimojima M."/>
            <person name="Masuda S."/>
            <person name="Iwai M."/>
            <person name="Nobusawa T."/>
            <person name="Narise T."/>
            <person name="Kondo S."/>
            <person name="Saito H."/>
            <person name="Sato R."/>
            <person name="Murakawa M."/>
            <person name="Ihara Y."/>
            <person name="Oshima-Yamada Y."/>
            <person name="Ohtaka K."/>
            <person name="Satoh M."/>
            <person name="Sonobe K."/>
            <person name="Ishii M."/>
            <person name="Ohtani R."/>
            <person name="Kanamori-Sato M."/>
            <person name="Honoki R."/>
            <person name="Miyazaki D."/>
            <person name="Mochizuki H."/>
            <person name="Umetsu J."/>
            <person name="Higashi K."/>
            <person name="Shibata D."/>
            <person name="Kamiya Y."/>
            <person name="Sato N."/>
            <person name="Nakamura Y."/>
            <person name="Tabata S."/>
            <person name="Ida S."/>
            <person name="Kurokawa K."/>
            <person name="Ohta H."/>
        </authorList>
    </citation>
    <scope>NUCLEOTIDE SEQUENCE [LARGE SCALE GENOMIC DNA]</scope>
    <source>
        <strain evidence="9 10">NIES-2285</strain>
    </source>
</reference>
<keyword evidence="4 7" id="KW-0812">Transmembrane</keyword>
<keyword evidence="3 7" id="KW-0592">Phosphate transport</keyword>
<feature type="transmembrane region" description="Helical" evidence="7">
    <location>
        <begin position="380"/>
        <end position="402"/>
    </location>
</feature>
<evidence type="ECO:0000313" key="10">
    <source>
        <dbReference type="Proteomes" id="UP000054558"/>
    </source>
</evidence>
<keyword evidence="6 7" id="KW-0472">Membrane</keyword>
<dbReference type="GO" id="GO:0016020">
    <property type="term" value="C:membrane"/>
    <property type="evidence" value="ECO:0007669"/>
    <property type="project" value="UniProtKB-SubCell"/>
</dbReference>
<feature type="transmembrane region" description="Helical" evidence="7">
    <location>
        <begin position="506"/>
        <end position="527"/>
    </location>
</feature>
<feature type="transmembrane region" description="Helical" evidence="7">
    <location>
        <begin position="292"/>
        <end position="313"/>
    </location>
</feature>
<feature type="transmembrane region" description="Helical" evidence="7">
    <location>
        <begin position="260"/>
        <end position="280"/>
    </location>
</feature>
<protein>
    <recommendedName>
        <fullName evidence="7">Phosphate transporter</fullName>
    </recommendedName>
</protein>
<comment type="similarity">
    <text evidence="7">Belongs to the inorganic phosphate transporter (PiT) (TC 2.A.20) family.</text>
</comment>
<evidence type="ECO:0000313" key="9">
    <source>
        <dbReference type="EMBL" id="GAQ85250.1"/>
    </source>
</evidence>
<name>A0A1Y1I2U5_KLENI</name>
<evidence type="ECO:0000256" key="2">
    <source>
        <dbReference type="ARBA" id="ARBA00022448"/>
    </source>
</evidence>
<dbReference type="AlphaFoldDB" id="A0A1Y1I2U5"/>
<keyword evidence="5 7" id="KW-1133">Transmembrane helix</keyword>
<evidence type="ECO:0000256" key="1">
    <source>
        <dbReference type="ARBA" id="ARBA00004141"/>
    </source>
</evidence>
<feature type="transmembrane region" description="Helical" evidence="7">
    <location>
        <begin position="222"/>
        <end position="240"/>
    </location>
</feature>
<dbReference type="GO" id="GO:0035435">
    <property type="term" value="P:phosphate ion transmembrane transport"/>
    <property type="evidence" value="ECO:0000318"/>
    <property type="project" value="GO_Central"/>
</dbReference>
<dbReference type="InterPro" id="IPR001204">
    <property type="entry name" value="Phos_transporter"/>
</dbReference>
<comment type="subcellular location">
    <subcellularLocation>
        <location evidence="1 7">Membrane</location>
        <topology evidence="1 7">Multi-pass membrane protein</topology>
    </subcellularLocation>
</comment>
<sequence length="622" mass="63999">MAAVAELSVSRLSICPSGSTTGKRSRTQIATFGKLCAVTSSPRAALKTRRQIGGLQKVWGSFLPLRSPADKRNLGQYRAAAAGGGASPDHDKVQEFEDLVEGAANISASGTDNLHSDDESDPAAAVEEKMLSMSEAFGVSNTTCNTIILSIAATAIAVPAVGLRNPAIGQLLGLAGGTLRAKVLAYVTMLFGFYMAWNIGANDVANAMGTSVGSGALTLKQAIIVAAILEFAGAFLVGSHVTHTMQKGIVDSAAFQHNPSLLFCGMLASLASSGTWLQVASYYGWPVSTTHSIIGALVGFGLVYGGFGAVYWGSLGRVVGSWLVSPLLGAVVSFIVYKCIRTFVYRAENPGLAACRAAPIAVFTGVSGLSFLSLMDGSNLATAAAKACGSGLLGAVAMHFGINQQLGPVLKSLKARERSPKADRPVERKSKTGGPKGLQLKMVYKVFGYLQVLSACFMSFAHGANDVANAIGPISAALSILYTASANAAAGTVTVLSTDVGISTGVLAWGGFGIVAGLLVWGYRVIATIGKKITELTPTRGFAAEFAAATVVVLASRLGLPVSATHTLVGAVMGVGFARGLNSIQGDTVKSIVASWAITIPLGASLAVLYTAILRIFIKVLV</sequence>
<dbReference type="GO" id="GO:0005315">
    <property type="term" value="F:phosphate transmembrane transporter activity"/>
    <property type="evidence" value="ECO:0000318"/>
    <property type="project" value="GO_Central"/>
</dbReference>
<gene>
    <name evidence="9" type="ORF">KFL_002260060</name>
</gene>
<evidence type="ECO:0000256" key="7">
    <source>
        <dbReference type="RuleBase" id="RU363058"/>
    </source>
</evidence>
<proteinExistence type="inferred from homology"/>
<keyword evidence="10" id="KW-1185">Reference proteome</keyword>
<evidence type="ECO:0000256" key="8">
    <source>
        <dbReference type="SAM" id="MobiDB-lite"/>
    </source>
</evidence>
<dbReference type="PANTHER" id="PTHR11101">
    <property type="entry name" value="PHOSPHATE TRANSPORTER"/>
    <property type="match status" value="1"/>
</dbReference>
<dbReference type="Proteomes" id="UP000054558">
    <property type="component" value="Unassembled WGS sequence"/>
</dbReference>
<evidence type="ECO:0000256" key="6">
    <source>
        <dbReference type="ARBA" id="ARBA00023136"/>
    </source>
</evidence>
<organism evidence="9 10">
    <name type="scientific">Klebsormidium nitens</name>
    <name type="common">Green alga</name>
    <name type="synonym">Ulothrix nitens</name>
    <dbReference type="NCBI Taxonomy" id="105231"/>
    <lineage>
        <taxon>Eukaryota</taxon>
        <taxon>Viridiplantae</taxon>
        <taxon>Streptophyta</taxon>
        <taxon>Klebsormidiophyceae</taxon>
        <taxon>Klebsormidiales</taxon>
        <taxon>Klebsormidiaceae</taxon>
        <taxon>Klebsormidium</taxon>
    </lineage>
</organism>